<accession>A0ABU0GPL8</accession>
<evidence type="ECO:0000256" key="1">
    <source>
        <dbReference type="SAM" id="Phobius"/>
    </source>
</evidence>
<keyword evidence="1" id="KW-1133">Transmembrane helix</keyword>
<keyword evidence="3" id="KW-1185">Reference proteome</keyword>
<gene>
    <name evidence="2" type="ORF">QOZ98_000129</name>
</gene>
<dbReference type="Proteomes" id="UP001241988">
    <property type="component" value="Unassembled WGS sequence"/>
</dbReference>
<sequence>MKKFFGSLLGGFIIGLLLAYWWIGYDSILYSQFNVAGEDEVMVCEMDFDFVFYATLLAAAAAAMYAIWSWIERKREEASYRDYRNRPK</sequence>
<dbReference type="EMBL" id="JAUSWB010000001">
    <property type="protein sequence ID" value="MDQ0427304.1"/>
    <property type="molecule type" value="Genomic_DNA"/>
</dbReference>
<organism evidence="2 3">
    <name type="scientific">Planomicrobium stackebrandtii</name>
    <dbReference type="NCBI Taxonomy" id="253160"/>
    <lineage>
        <taxon>Bacteria</taxon>
        <taxon>Bacillati</taxon>
        <taxon>Bacillota</taxon>
        <taxon>Bacilli</taxon>
        <taxon>Bacillales</taxon>
        <taxon>Caryophanaceae</taxon>
        <taxon>Planomicrobium</taxon>
    </lineage>
</organism>
<evidence type="ECO:0000313" key="2">
    <source>
        <dbReference type="EMBL" id="MDQ0427304.1"/>
    </source>
</evidence>
<feature type="transmembrane region" description="Helical" evidence="1">
    <location>
        <begin position="5"/>
        <end position="23"/>
    </location>
</feature>
<proteinExistence type="predicted"/>
<keyword evidence="1" id="KW-0812">Transmembrane</keyword>
<evidence type="ECO:0000313" key="3">
    <source>
        <dbReference type="Proteomes" id="UP001241988"/>
    </source>
</evidence>
<name>A0ABU0GPL8_9BACL</name>
<keyword evidence="1" id="KW-0472">Membrane</keyword>
<feature type="transmembrane region" description="Helical" evidence="1">
    <location>
        <begin position="50"/>
        <end position="71"/>
    </location>
</feature>
<dbReference type="RefSeq" id="WP_308785626.1">
    <property type="nucleotide sequence ID" value="NZ_JAUSWB010000001.1"/>
</dbReference>
<comment type="caution">
    <text evidence="2">The sequence shown here is derived from an EMBL/GenBank/DDBJ whole genome shotgun (WGS) entry which is preliminary data.</text>
</comment>
<protein>
    <submittedName>
        <fullName evidence="2">Uncharacterized protein</fullName>
    </submittedName>
</protein>
<reference evidence="2 3" key="1">
    <citation type="submission" date="2023-07" db="EMBL/GenBank/DDBJ databases">
        <title>Genomic Encyclopedia of Type Strains, Phase IV (KMG-IV): sequencing the most valuable type-strain genomes for metagenomic binning, comparative biology and taxonomic classification.</title>
        <authorList>
            <person name="Goeker M."/>
        </authorList>
    </citation>
    <scope>NUCLEOTIDE SEQUENCE [LARGE SCALE GENOMIC DNA]</scope>
    <source>
        <strain evidence="2 3">DSM 16419</strain>
    </source>
</reference>